<keyword evidence="3" id="KW-1185">Reference proteome</keyword>
<dbReference type="RefSeq" id="WP_071310980.1">
    <property type="nucleotide sequence ID" value="NZ_MLQR01000050.1"/>
</dbReference>
<feature type="domain" description="Glycosyltransferase 2-like" evidence="1">
    <location>
        <begin position="6"/>
        <end position="148"/>
    </location>
</feature>
<dbReference type="Pfam" id="PF00535">
    <property type="entry name" value="Glycos_transf_2"/>
    <property type="match status" value="1"/>
</dbReference>
<dbReference type="InterPro" id="IPR001173">
    <property type="entry name" value="Glyco_trans_2-like"/>
</dbReference>
<reference evidence="2 3" key="1">
    <citation type="submission" date="2016-10" db="EMBL/GenBank/DDBJ databases">
        <title>Draft genome sequences of four alkaliphilic bacteria belonging to the Anaerobacillus genus.</title>
        <authorList>
            <person name="Bassil N.M."/>
            <person name="Lloyd J.R."/>
        </authorList>
    </citation>
    <scope>NUCLEOTIDE SEQUENCE [LARGE SCALE GENOMIC DNA]</scope>
    <source>
        <strain evidence="2 3">DSM 18345</strain>
    </source>
</reference>
<accession>A0A1S2LFC0</accession>
<dbReference type="OrthoDB" id="2850014at2"/>
<name>A0A1S2LFC0_9BACI</name>
<dbReference type="PANTHER" id="PTHR43685:SF2">
    <property type="entry name" value="GLYCOSYLTRANSFERASE 2-LIKE DOMAIN-CONTAINING PROTEIN"/>
    <property type="match status" value="1"/>
</dbReference>
<dbReference type="SUPFAM" id="SSF53448">
    <property type="entry name" value="Nucleotide-diphospho-sugar transferases"/>
    <property type="match status" value="1"/>
</dbReference>
<dbReference type="EMBL" id="MLQR01000050">
    <property type="protein sequence ID" value="OIJ10407.1"/>
    <property type="molecule type" value="Genomic_DNA"/>
</dbReference>
<protein>
    <recommendedName>
        <fullName evidence="1">Glycosyltransferase 2-like domain-containing protein</fullName>
    </recommendedName>
</protein>
<proteinExistence type="predicted"/>
<evidence type="ECO:0000259" key="1">
    <source>
        <dbReference type="Pfam" id="PF00535"/>
    </source>
</evidence>
<sequence>MPPKVSIILTSYNRPNFVGKAIESVINQTMKDWELFVMDDSSNHETAKIIQSYLGDNRIYYINSGVKDEDRHKTTRYATLINQAISITKGKYLSYLTDDTVYLPNRLQVMTVYLDKHPSIDIVYSSQKVQILNEQLKIVSERKRNASRVLKKAANVVDHCSVLHTRRIAEKVFKKYKSYWDDNPECWHNGDAVFWMRLNEFQPFYPIPHVLDQTVKAPQCFQLLNRFLPNEIPNGTLVKGLSPEIYVIDRKIRRKLTSEMFKALKYDRSNIVDVTDPLLFKYPLGAEVDQSALSNPEFFPNQRLIKGANTNQIYYLENNQKRLIEPRTFKRFGFKVAEIITVNPDLLSLFKEGQPIEAVFNPNYLLPDNLVFQIGSGYYLSMENQLHLIDMNILRRLNLTTSKVIQLSQNEANVLNQGAPINWGFQK</sequence>
<dbReference type="AlphaFoldDB" id="A0A1S2LFC0"/>
<dbReference type="InterPro" id="IPR050834">
    <property type="entry name" value="Glycosyltransf_2"/>
</dbReference>
<dbReference type="CDD" id="cd00761">
    <property type="entry name" value="Glyco_tranf_GTA_type"/>
    <property type="match status" value="1"/>
</dbReference>
<comment type="caution">
    <text evidence="2">The sequence shown here is derived from an EMBL/GenBank/DDBJ whole genome shotgun (WGS) entry which is preliminary data.</text>
</comment>
<dbReference type="Proteomes" id="UP000179524">
    <property type="component" value="Unassembled WGS sequence"/>
</dbReference>
<evidence type="ECO:0000313" key="3">
    <source>
        <dbReference type="Proteomes" id="UP000179524"/>
    </source>
</evidence>
<gene>
    <name evidence="2" type="ORF">BKP37_17865</name>
</gene>
<organism evidence="2 3">
    <name type="scientific">Anaerobacillus alkalilacustris</name>
    <dbReference type="NCBI Taxonomy" id="393763"/>
    <lineage>
        <taxon>Bacteria</taxon>
        <taxon>Bacillati</taxon>
        <taxon>Bacillota</taxon>
        <taxon>Bacilli</taxon>
        <taxon>Bacillales</taxon>
        <taxon>Bacillaceae</taxon>
        <taxon>Anaerobacillus</taxon>
    </lineage>
</organism>
<dbReference type="Gene3D" id="3.90.550.10">
    <property type="entry name" value="Spore Coat Polysaccharide Biosynthesis Protein SpsA, Chain A"/>
    <property type="match status" value="1"/>
</dbReference>
<evidence type="ECO:0000313" key="2">
    <source>
        <dbReference type="EMBL" id="OIJ10407.1"/>
    </source>
</evidence>
<dbReference type="PANTHER" id="PTHR43685">
    <property type="entry name" value="GLYCOSYLTRANSFERASE"/>
    <property type="match status" value="1"/>
</dbReference>
<dbReference type="InterPro" id="IPR029044">
    <property type="entry name" value="Nucleotide-diphossugar_trans"/>
</dbReference>